<evidence type="ECO:0000313" key="7">
    <source>
        <dbReference type="Proteomes" id="UP000198703"/>
    </source>
</evidence>
<dbReference type="PANTHER" id="PTHR42987:SF8">
    <property type="entry name" value="PROTEINASE"/>
    <property type="match status" value="1"/>
</dbReference>
<dbReference type="Pfam" id="PF01343">
    <property type="entry name" value="Peptidase_S49"/>
    <property type="match status" value="1"/>
</dbReference>
<dbReference type="EMBL" id="FNQM01000001">
    <property type="protein sequence ID" value="SDZ74163.1"/>
    <property type="molecule type" value="Genomic_DNA"/>
</dbReference>
<protein>
    <submittedName>
        <fullName evidence="6">Signal peptide peptidase SppA</fullName>
    </submittedName>
</protein>
<evidence type="ECO:0000313" key="6">
    <source>
        <dbReference type="EMBL" id="SDZ74163.1"/>
    </source>
</evidence>
<dbReference type="Gene3D" id="3.90.226.10">
    <property type="entry name" value="2-enoyl-CoA Hydratase, Chain A, domain 1"/>
    <property type="match status" value="1"/>
</dbReference>
<dbReference type="STRING" id="89524.SAMN05444370_10199"/>
<dbReference type="PANTHER" id="PTHR42987">
    <property type="entry name" value="PEPTIDASE S49"/>
    <property type="match status" value="1"/>
</dbReference>
<sequence length="268" mass="28707">MERIGSLARPAPVVSVLRLYGAIGVGGPFGRSLDDAGLAGLVERAFAPKRLAAVALAINSPGGSPAQSALIAARIRRKADEKKTPVIAFCEDVAASGGYWLACAADEIYADDNAILGSIGVVSAGFGLHEAIGRLGVERRVHTAGSRKTMLDPFRPEDADDVERLKRLQRGIHDNFIEHVRRSRGARLKGDEDALFTGDIWLGREAQALGLIDGIGHLAPMMKARFGEKVRFNVTRPRRSLLQRLGAPGAAELIGAVEERAMRARFGL</sequence>
<evidence type="ECO:0000256" key="4">
    <source>
        <dbReference type="ARBA" id="ARBA00022825"/>
    </source>
</evidence>
<keyword evidence="3" id="KW-0378">Hydrolase</keyword>
<dbReference type="InterPro" id="IPR002142">
    <property type="entry name" value="Peptidase_S49"/>
</dbReference>
<keyword evidence="2" id="KW-0645">Protease</keyword>
<dbReference type="RefSeq" id="WP_245730845.1">
    <property type="nucleotide sequence ID" value="NZ_FNQM01000001.1"/>
</dbReference>
<dbReference type="GO" id="GO:0006508">
    <property type="term" value="P:proteolysis"/>
    <property type="evidence" value="ECO:0007669"/>
    <property type="project" value="UniProtKB-KW"/>
</dbReference>
<dbReference type="SUPFAM" id="SSF52096">
    <property type="entry name" value="ClpP/crotonase"/>
    <property type="match status" value="1"/>
</dbReference>
<comment type="similarity">
    <text evidence="1">Belongs to the peptidase S49 family.</text>
</comment>
<gene>
    <name evidence="6" type="ORF">SAMN05444370_10199</name>
</gene>
<reference evidence="6 7" key="1">
    <citation type="submission" date="2016-10" db="EMBL/GenBank/DDBJ databases">
        <authorList>
            <person name="de Groot N.N."/>
        </authorList>
    </citation>
    <scope>NUCLEOTIDE SEQUENCE [LARGE SCALE GENOMIC DNA]</scope>
    <source>
        <strain evidence="6 7">DSM 15345</strain>
    </source>
</reference>
<name>A0A1H3VH83_9RHOB</name>
<feature type="domain" description="Peptidase S49" evidence="5">
    <location>
        <begin position="80"/>
        <end position="218"/>
    </location>
</feature>
<dbReference type="AlphaFoldDB" id="A0A1H3VH83"/>
<accession>A0A1H3VH83</accession>
<evidence type="ECO:0000256" key="1">
    <source>
        <dbReference type="ARBA" id="ARBA00008683"/>
    </source>
</evidence>
<dbReference type="InterPro" id="IPR029045">
    <property type="entry name" value="ClpP/crotonase-like_dom_sf"/>
</dbReference>
<dbReference type="Proteomes" id="UP000198703">
    <property type="component" value="Unassembled WGS sequence"/>
</dbReference>
<organism evidence="6 7">
    <name type="scientific">Rubrimonas cliftonensis</name>
    <dbReference type="NCBI Taxonomy" id="89524"/>
    <lineage>
        <taxon>Bacteria</taxon>
        <taxon>Pseudomonadati</taxon>
        <taxon>Pseudomonadota</taxon>
        <taxon>Alphaproteobacteria</taxon>
        <taxon>Rhodobacterales</taxon>
        <taxon>Paracoccaceae</taxon>
        <taxon>Rubrimonas</taxon>
    </lineage>
</organism>
<dbReference type="CDD" id="cd07023">
    <property type="entry name" value="S49_Sppa_N_C"/>
    <property type="match status" value="1"/>
</dbReference>
<keyword evidence="4" id="KW-0720">Serine protease</keyword>
<evidence type="ECO:0000256" key="3">
    <source>
        <dbReference type="ARBA" id="ARBA00022801"/>
    </source>
</evidence>
<dbReference type="InterPro" id="IPR047272">
    <property type="entry name" value="S49_SppA_C"/>
</dbReference>
<evidence type="ECO:0000256" key="2">
    <source>
        <dbReference type="ARBA" id="ARBA00022670"/>
    </source>
</evidence>
<dbReference type="Gene3D" id="6.20.330.10">
    <property type="match status" value="1"/>
</dbReference>
<proteinExistence type="inferred from homology"/>
<dbReference type="GO" id="GO:0008236">
    <property type="term" value="F:serine-type peptidase activity"/>
    <property type="evidence" value="ECO:0007669"/>
    <property type="project" value="UniProtKB-KW"/>
</dbReference>
<keyword evidence="7" id="KW-1185">Reference proteome</keyword>
<evidence type="ECO:0000259" key="5">
    <source>
        <dbReference type="Pfam" id="PF01343"/>
    </source>
</evidence>